<dbReference type="Proteomes" id="UP001642483">
    <property type="component" value="Unassembled WGS sequence"/>
</dbReference>
<keyword evidence="1" id="KW-0143">Chaperone</keyword>
<dbReference type="PROSITE" id="PS50076">
    <property type="entry name" value="DNAJ_2"/>
    <property type="match status" value="1"/>
</dbReference>
<comment type="function">
    <text evidence="4">Co-chaperone for Hsp70 protein HSPA5/BiP that acts as a key repressor of the ERN1/IRE1-mediated unfolded protein response (UPR). J domain-containing co-chaperones stimulate the ATPase activity of Hsp70 proteins and are required for efficient substrate recognition by Hsp70 proteins. In the unstressed endoplasmic reticulum, interacts with the luminal region of ERN1/IRE1 and selectively recruits HSPA5/BiP: HSPA5/BiP disrupts the dimerization of the active ERN1/IRE1 luminal region, thereby inactivating ERN1/IRE1. Also involved in endoplasmic reticulum-associated degradation (ERAD) of misfolded proteins. Required for survival of B-cell progenitors and normal antibody production.</text>
</comment>
<sequence length="197" mass="22777">MLSFGKRFLCRRIIFGSYRFSGRYAFDPYDVLGISRSADESTIKNAYIKLAKTYHPDRNPDNAEAKEKFIKIQNAYRAIMETLVKEEQDDGSRSGMPYSFTISPLGVENHPPPKTYERTDVKNILKISLVFTMFMMASMIQKFRGKSPAESVDEEEKFEADVEDYRRYLNYQQQRTKKIDKAGQDLSTAVTSIFVGR</sequence>
<evidence type="ECO:0000256" key="5">
    <source>
        <dbReference type="ARBA" id="ARBA00046365"/>
    </source>
</evidence>
<dbReference type="PANTHER" id="PTHR44360:SF1">
    <property type="entry name" value="DNAJ HOMOLOG SUBFAMILY B MEMBER 9"/>
    <property type="match status" value="1"/>
</dbReference>
<evidence type="ECO:0000259" key="6">
    <source>
        <dbReference type="PROSITE" id="PS50076"/>
    </source>
</evidence>
<dbReference type="SUPFAM" id="SSF46565">
    <property type="entry name" value="Chaperone J-domain"/>
    <property type="match status" value="1"/>
</dbReference>
<evidence type="ECO:0000256" key="1">
    <source>
        <dbReference type="ARBA" id="ARBA00023186"/>
    </source>
</evidence>
<name>A0ABP0FD60_CLALP</name>
<evidence type="ECO:0000256" key="3">
    <source>
        <dbReference type="ARBA" id="ARBA00041533"/>
    </source>
</evidence>
<comment type="subunit">
    <text evidence="5">Interacts with HSPA5/BiP; interaction is direct. Interacts with ERN1/IRE1 (via the luminal region). Interacts with DERL1.</text>
</comment>
<keyword evidence="8" id="KW-1185">Reference proteome</keyword>
<protein>
    <recommendedName>
        <fullName evidence="2">DnaJ homolog subfamily B member 9</fullName>
    </recommendedName>
    <alternativeName>
        <fullName evidence="3">Endoplasmic reticulum DNA J domain-containing protein 4</fullName>
    </alternativeName>
</protein>
<dbReference type="PRINTS" id="PR00625">
    <property type="entry name" value="JDOMAIN"/>
</dbReference>
<evidence type="ECO:0000256" key="4">
    <source>
        <dbReference type="ARBA" id="ARBA00045428"/>
    </source>
</evidence>
<accession>A0ABP0FD60</accession>
<evidence type="ECO:0000313" key="7">
    <source>
        <dbReference type="EMBL" id="CAK8677621.1"/>
    </source>
</evidence>
<organism evidence="7 8">
    <name type="scientific">Clavelina lepadiformis</name>
    <name type="common">Light-bulb sea squirt</name>
    <name type="synonym">Ascidia lepadiformis</name>
    <dbReference type="NCBI Taxonomy" id="159417"/>
    <lineage>
        <taxon>Eukaryota</taxon>
        <taxon>Metazoa</taxon>
        <taxon>Chordata</taxon>
        <taxon>Tunicata</taxon>
        <taxon>Ascidiacea</taxon>
        <taxon>Aplousobranchia</taxon>
        <taxon>Clavelinidae</taxon>
        <taxon>Clavelina</taxon>
    </lineage>
</organism>
<dbReference type="Gene3D" id="1.10.287.110">
    <property type="entry name" value="DnaJ domain"/>
    <property type="match status" value="1"/>
</dbReference>
<dbReference type="InterPro" id="IPR036869">
    <property type="entry name" value="J_dom_sf"/>
</dbReference>
<dbReference type="InterPro" id="IPR051948">
    <property type="entry name" value="Hsp70_co-chaperone_J-domain"/>
</dbReference>
<feature type="domain" description="J" evidence="6">
    <location>
        <begin position="27"/>
        <end position="92"/>
    </location>
</feature>
<dbReference type="InterPro" id="IPR001623">
    <property type="entry name" value="DnaJ_domain"/>
</dbReference>
<gene>
    <name evidence="7" type="ORF">CVLEPA_LOCUS6981</name>
</gene>
<dbReference type="SMART" id="SM00271">
    <property type="entry name" value="DnaJ"/>
    <property type="match status" value="1"/>
</dbReference>
<proteinExistence type="predicted"/>
<dbReference type="CDD" id="cd06257">
    <property type="entry name" value="DnaJ"/>
    <property type="match status" value="1"/>
</dbReference>
<evidence type="ECO:0000256" key="2">
    <source>
        <dbReference type="ARBA" id="ARBA00040158"/>
    </source>
</evidence>
<dbReference type="PANTHER" id="PTHR44360">
    <property type="entry name" value="DNAJ HOMOLOG SUBFAMILY B MEMBER 9"/>
    <property type="match status" value="1"/>
</dbReference>
<reference evidence="7 8" key="1">
    <citation type="submission" date="2024-02" db="EMBL/GenBank/DDBJ databases">
        <authorList>
            <person name="Daric V."/>
            <person name="Darras S."/>
        </authorList>
    </citation>
    <scope>NUCLEOTIDE SEQUENCE [LARGE SCALE GENOMIC DNA]</scope>
</reference>
<dbReference type="EMBL" id="CAWYQH010000046">
    <property type="protein sequence ID" value="CAK8677621.1"/>
    <property type="molecule type" value="Genomic_DNA"/>
</dbReference>
<evidence type="ECO:0000313" key="8">
    <source>
        <dbReference type="Proteomes" id="UP001642483"/>
    </source>
</evidence>
<comment type="caution">
    <text evidence="7">The sequence shown here is derived from an EMBL/GenBank/DDBJ whole genome shotgun (WGS) entry which is preliminary data.</text>
</comment>
<dbReference type="Pfam" id="PF00226">
    <property type="entry name" value="DnaJ"/>
    <property type="match status" value="1"/>
</dbReference>